<comment type="caution">
    <text evidence="1">The sequence shown here is derived from an EMBL/GenBank/DDBJ whole genome shotgun (WGS) entry which is preliminary data.</text>
</comment>
<reference evidence="1" key="1">
    <citation type="submission" date="2021-05" db="EMBL/GenBank/DDBJ databases">
        <title>Comparative genomics of three Colletotrichum scovillei strains and genetic complementation revealed genes involved fungal growth and virulence on chili pepper.</title>
        <authorList>
            <person name="Hsieh D.-K."/>
            <person name="Chuang S.-C."/>
            <person name="Chen C.-Y."/>
            <person name="Chao Y.-T."/>
            <person name="Lu M.-Y.J."/>
            <person name="Lee M.-H."/>
            <person name="Shih M.-C."/>
        </authorList>
    </citation>
    <scope>NUCLEOTIDE SEQUENCE</scope>
    <source>
        <strain evidence="1">Coll-153</strain>
    </source>
</reference>
<evidence type="ECO:0000313" key="1">
    <source>
        <dbReference type="EMBL" id="KAG7045661.1"/>
    </source>
</evidence>
<evidence type="ECO:0000313" key="2">
    <source>
        <dbReference type="Proteomes" id="UP000699042"/>
    </source>
</evidence>
<name>A0A9P7R141_9PEZI</name>
<accession>A0A9P7R141</accession>
<protein>
    <submittedName>
        <fullName evidence="1">Uncharacterized protein</fullName>
    </submittedName>
</protein>
<gene>
    <name evidence="1" type="ORF">JMJ77_009739</name>
</gene>
<sequence>MRRRQYDRRDTVETVLWIPFTGPSYGYEVASRIEERWGDFGRGARGARSTVTFGGGQPKKTTHSHTNSILGPSYIASCGCLAAATLDGQGGPKPLCGLTIDIDRLNSKPRRNDAWKARHSEYCLQ</sequence>
<keyword evidence="2" id="KW-1185">Reference proteome</keyword>
<dbReference type="Proteomes" id="UP000699042">
    <property type="component" value="Unassembled WGS sequence"/>
</dbReference>
<organism evidence="1 2">
    <name type="scientific">Colletotrichum scovillei</name>
    <dbReference type="NCBI Taxonomy" id="1209932"/>
    <lineage>
        <taxon>Eukaryota</taxon>
        <taxon>Fungi</taxon>
        <taxon>Dikarya</taxon>
        <taxon>Ascomycota</taxon>
        <taxon>Pezizomycotina</taxon>
        <taxon>Sordariomycetes</taxon>
        <taxon>Hypocreomycetidae</taxon>
        <taxon>Glomerellales</taxon>
        <taxon>Glomerellaceae</taxon>
        <taxon>Colletotrichum</taxon>
        <taxon>Colletotrichum acutatum species complex</taxon>
    </lineage>
</organism>
<dbReference type="EMBL" id="JAESDN010000009">
    <property type="protein sequence ID" value="KAG7045661.1"/>
    <property type="molecule type" value="Genomic_DNA"/>
</dbReference>
<proteinExistence type="predicted"/>
<dbReference type="AlphaFoldDB" id="A0A9P7R141"/>